<dbReference type="RefSeq" id="WP_011478829.1">
    <property type="nucleotide sequence ID" value="NC_007947.1"/>
</dbReference>
<dbReference type="InterPro" id="IPR039570">
    <property type="entry name" value="AmiC_PBP1"/>
</dbReference>
<sequence>MASSDPIHVGVLFSSNGATATIERTQAFATFFAISEINAAGGINGRELIPIYYDPRGIPRHYQSFAERMIRDDKVNVIFGCYMSSTRKAVIPVVEKWRKLLFYPTPYEGFEFSPHVIYTGPAPNQNSAQLADYMTRHFGARIYLVGSDYIYPYESNRIMSDFILETPGGKKLAERYLPLDASEKDFIPIVRDIKAKAPDFIFSTVVGKATRMLYQAYADIGMDAAKTPIASLTTCEAEIAEMGCKIAAGHITSAPYFQSIASEHNQSCLARFRQQFGEEIEPNMCWEAAYFQTQLFAEAMREAGDDSYEALLPRLLGREYLAPQGKVAINPANHHTRLNPRLGRVNAAGGFDIIAESIAGGVEPDPYLVSHTGEEWSSLQYQLETKHG</sequence>
<dbReference type="HOGENOM" id="CLU_027128_1_1_4"/>
<dbReference type="OrthoDB" id="5288800at2"/>
<organism evidence="1 2">
    <name type="scientific">Methylobacillus flagellatus (strain ATCC 51484 / DSM 6875 / VKM B-1610 / KT)</name>
    <dbReference type="NCBI Taxonomy" id="265072"/>
    <lineage>
        <taxon>Bacteria</taxon>
        <taxon>Pseudomonadati</taxon>
        <taxon>Pseudomonadota</taxon>
        <taxon>Betaproteobacteria</taxon>
        <taxon>Nitrosomonadales</taxon>
        <taxon>Methylophilaceae</taxon>
        <taxon>Methylobacillus</taxon>
    </lineage>
</organism>
<evidence type="ECO:0000313" key="2">
    <source>
        <dbReference type="Proteomes" id="UP000002440"/>
    </source>
</evidence>
<dbReference type="Pfam" id="PF13433">
    <property type="entry name" value="Peripla_BP_5"/>
    <property type="match status" value="1"/>
</dbReference>
<dbReference type="Proteomes" id="UP000002440">
    <property type="component" value="Chromosome"/>
</dbReference>
<reference evidence="1 2" key="1">
    <citation type="submission" date="2006-03" db="EMBL/GenBank/DDBJ databases">
        <title>Complete sequence of Methylobacillus flagellatus KT.</title>
        <authorList>
            <consortium name="US DOE Joint Genome Institute"/>
            <person name="Copeland A."/>
            <person name="Lucas S."/>
            <person name="Lapidus A."/>
            <person name="Barry K."/>
            <person name="Detter J.C."/>
            <person name="Glavina del Rio T."/>
            <person name="Hammon N."/>
            <person name="Israni S."/>
            <person name="Dalin E."/>
            <person name="Tice H."/>
            <person name="Pitluck S."/>
            <person name="Brettin T."/>
            <person name="Bruce D."/>
            <person name="Han C."/>
            <person name="Tapia R."/>
            <person name="Saunders E."/>
            <person name="Gilna P."/>
            <person name="Schmutz J."/>
            <person name="Larimer F."/>
            <person name="Land M."/>
            <person name="Kyrpides N."/>
            <person name="Anderson I."/>
            <person name="Richardson P."/>
        </authorList>
    </citation>
    <scope>NUCLEOTIDE SEQUENCE [LARGE SCALE GENOMIC DNA]</scope>
    <source>
        <strain evidence="2">KT / ATCC 51484 / DSM 6875</strain>
    </source>
</reference>
<dbReference type="AlphaFoldDB" id="Q1H455"/>
<dbReference type="InterPro" id="IPR028082">
    <property type="entry name" value="Peripla_BP_I"/>
</dbReference>
<gene>
    <name evidence="1" type="ordered locus">Mfla_0462</name>
</gene>
<dbReference type="PANTHER" id="PTHR47628">
    <property type="match status" value="1"/>
</dbReference>
<protein>
    <submittedName>
        <fullName evidence="1">Amino acid/amide ABC transporter substrate-binding protein, HAAT family</fullName>
    </submittedName>
</protein>
<proteinExistence type="predicted"/>
<dbReference type="GO" id="GO:0033218">
    <property type="term" value="F:amide binding"/>
    <property type="evidence" value="ECO:0007669"/>
    <property type="project" value="InterPro"/>
</dbReference>
<evidence type="ECO:0000313" key="1">
    <source>
        <dbReference type="EMBL" id="ABE48732.1"/>
    </source>
</evidence>
<keyword evidence="2" id="KW-1185">Reference proteome</keyword>
<accession>Q1H455</accession>
<dbReference type="PANTHER" id="PTHR47628:SF1">
    <property type="entry name" value="ALIPHATIC AMIDASE EXPRESSION-REGULATING PROTEIN"/>
    <property type="match status" value="1"/>
</dbReference>
<dbReference type="EMBL" id="CP000284">
    <property type="protein sequence ID" value="ABE48732.1"/>
    <property type="molecule type" value="Genomic_DNA"/>
</dbReference>
<dbReference type="KEGG" id="mfa:Mfla_0462"/>
<dbReference type="STRING" id="265072.Mfla_0462"/>
<dbReference type="Gene3D" id="3.40.50.2300">
    <property type="match status" value="2"/>
</dbReference>
<dbReference type="eggNOG" id="COG0683">
    <property type="taxonomic scope" value="Bacteria"/>
</dbReference>
<name>Q1H455_METFK</name>
<dbReference type="SUPFAM" id="SSF53822">
    <property type="entry name" value="Periplasmic binding protein-like I"/>
    <property type="match status" value="1"/>
</dbReference>
<dbReference type="CDD" id="cd06357">
    <property type="entry name" value="PBP1_AmiC"/>
    <property type="match status" value="1"/>
</dbReference>